<gene>
    <name evidence="4" type="ORF">FPE_LOCUS8166</name>
</gene>
<dbReference type="GO" id="GO:0004439">
    <property type="term" value="F:phosphatidylinositol-4,5-bisphosphate 5-phosphatase activity"/>
    <property type="evidence" value="ECO:0007669"/>
    <property type="project" value="TreeGrafter"/>
</dbReference>
<protein>
    <recommendedName>
        <fullName evidence="3">Inositol polyphosphate-related phosphatase domain-containing protein</fullName>
    </recommendedName>
</protein>
<dbReference type="GO" id="GO:0046856">
    <property type="term" value="P:phosphatidylinositol dephosphorylation"/>
    <property type="evidence" value="ECO:0007669"/>
    <property type="project" value="InterPro"/>
</dbReference>
<dbReference type="Pfam" id="PF22669">
    <property type="entry name" value="Exo_endo_phos2"/>
    <property type="match status" value="1"/>
</dbReference>
<dbReference type="GO" id="GO:0004445">
    <property type="term" value="F:inositol-polyphosphate 5-phosphatase activity"/>
    <property type="evidence" value="ECO:0007669"/>
    <property type="project" value="InterPro"/>
</dbReference>
<proteinExistence type="inferred from homology"/>
<feature type="domain" description="Inositol polyphosphate-related phosphatase" evidence="3">
    <location>
        <begin position="23"/>
        <end position="54"/>
    </location>
</feature>
<name>A0AAD2DR78_9LAMI</name>
<accession>A0AAD2DR78</accession>
<sequence>MTIQLSEMCKQELRNGPEKQYFWCDRILWKGEGLKQMSYVRGESKFSDHRPVYSLFTVQVDNVTNTEQSTSIIGSNTPEPSTADKLLSETAVLSATEEFMFITGARSCIQKTSRFFVTAQQTVWGCLGGKIEQSRGEPEFQDDKTTCEVQGSRYNLRLLFLGD</sequence>
<evidence type="ECO:0000256" key="1">
    <source>
        <dbReference type="ARBA" id="ARBA00010768"/>
    </source>
</evidence>
<evidence type="ECO:0000313" key="5">
    <source>
        <dbReference type="Proteomes" id="UP000834106"/>
    </source>
</evidence>
<dbReference type="GO" id="GO:0034485">
    <property type="term" value="F:phosphatidylinositol-3,4,5-trisphosphate 5-phosphatase activity"/>
    <property type="evidence" value="ECO:0007669"/>
    <property type="project" value="TreeGrafter"/>
</dbReference>
<keyword evidence="2" id="KW-0378">Hydrolase</keyword>
<dbReference type="Gene3D" id="3.60.10.10">
    <property type="entry name" value="Endonuclease/exonuclease/phosphatase"/>
    <property type="match status" value="1"/>
</dbReference>
<keyword evidence="5" id="KW-1185">Reference proteome</keyword>
<dbReference type="EMBL" id="OU503040">
    <property type="protein sequence ID" value="CAI9760736.1"/>
    <property type="molecule type" value="Genomic_DNA"/>
</dbReference>
<organism evidence="4 5">
    <name type="scientific">Fraxinus pennsylvanica</name>
    <dbReference type="NCBI Taxonomy" id="56036"/>
    <lineage>
        <taxon>Eukaryota</taxon>
        <taxon>Viridiplantae</taxon>
        <taxon>Streptophyta</taxon>
        <taxon>Embryophyta</taxon>
        <taxon>Tracheophyta</taxon>
        <taxon>Spermatophyta</taxon>
        <taxon>Magnoliopsida</taxon>
        <taxon>eudicotyledons</taxon>
        <taxon>Gunneridae</taxon>
        <taxon>Pentapetalae</taxon>
        <taxon>asterids</taxon>
        <taxon>lamiids</taxon>
        <taxon>Lamiales</taxon>
        <taxon>Oleaceae</taxon>
        <taxon>Oleeae</taxon>
        <taxon>Fraxinus</taxon>
    </lineage>
</organism>
<dbReference type="InterPro" id="IPR036691">
    <property type="entry name" value="Endo/exonu/phosph_ase_sf"/>
</dbReference>
<comment type="similarity">
    <text evidence="1">Belongs to the inositol polyphosphate 5-phosphatase family.</text>
</comment>
<evidence type="ECO:0000313" key="4">
    <source>
        <dbReference type="EMBL" id="CAI9760736.1"/>
    </source>
</evidence>
<dbReference type="PANTHER" id="PTHR45666:SF15">
    <property type="entry name" value="TYPE I INOSITOL POLYPHOSPHATE 5-PHOSPHATASE 8"/>
    <property type="match status" value="1"/>
</dbReference>
<evidence type="ECO:0000256" key="2">
    <source>
        <dbReference type="ARBA" id="ARBA00022801"/>
    </source>
</evidence>
<dbReference type="InterPro" id="IPR000300">
    <property type="entry name" value="IPPc"/>
</dbReference>
<evidence type="ECO:0000259" key="3">
    <source>
        <dbReference type="Pfam" id="PF22669"/>
    </source>
</evidence>
<dbReference type="Proteomes" id="UP000834106">
    <property type="component" value="Chromosome 5"/>
</dbReference>
<dbReference type="AlphaFoldDB" id="A0AAD2DR78"/>
<dbReference type="InterPro" id="IPR045849">
    <property type="entry name" value="IP5P_plant"/>
</dbReference>
<dbReference type="PANTHER" id="PTHR45666">
    <property type="entry name" value="TYPE IV INOSITOL POLYPHOSPHATE 5-PHOSPHATASE 9"/>
    <property type="match status" value="1"/>
</dbReference>
<reference evidence="4" key="1">
    <citation type="submission" date="2023-05" db="EMBL/GenBank/DDBJ databases">
        <authorList>
            <person name="Huff M."/>
        </authorList>
    </citation>
    <scope>NUCLEOTIDE SEQUENCE</scope>
</reference>
<dbReference type="SUPFAM" id="SSF56219">
    <property type="entry name" value="DNase I-like"/>
    <property type="match status" value="1"/>
</dbReference>